<dbReference type="STRING" id="698492.A0A0E9NF21"/>
<keyword evidence="13 16" id="KW-1015">Disulfide bond</keyword>
<dbReference type="PANTHER" id="PTHR15224:SF1">
    <property type="entry name" value="NADH DEHYDROGENASE [UBIQUINONE] IRON-SULFUR PROTEIN 5"/>
    <property type="match status" value="1"/>
</dbReference>
<proteinExistence type="inferred from homology"/>
<comment type="subunit">
    <text evidence="5">Mammalian complex I is composed of 45 different subunits. This is a component of the iron-sulfur (IP) fragment of the enzyme.</text>
</comment>
<feature type="disulfide bond" evidence="16">
    <location>
        <begin position="53"/>
        <end position="83"/>
    </location>
</feature>
<dbReference type="PANTHER" id="PTHR15224">
    <property type="entry name" value="NADH DEHYDROGENASE [UBIQUINONE] IRON-SULFUR PROTEIN 5"/>
    <property type="match status" value="1"/>
</dbReference>
<keyword evidence="8" id="KW-0679">Respiratory chain</keyword>
<comment type="caution">
    <text evidence="18">The sequence shown here is derived from an EMBL/GenBank/DDBJ whole genome shotgun (WGS) entry which is preliminary data.</text>
</comment>
<keyword evidence="12" id="KW-0472">Membrane</keyword>
<evidence type="ECO:0000256" key="16">
    <source>
        <dbReference type="PIRSR" id="PIRSR619342-50"/>
    </source>
</evidence>
<accession>A0A0E9NF21</accession>
<evidence type="ECO:0000256" key="6">
    <source>
        <dbReference type="ARBA" id="ARBA00013482"/>
    </source>
</evidence>
<dbReference type="InterPro" id="IPR019342">
    <property type="entry name" value="NADH_UbQ_OxRdtase_FeS-su5"/>
</dbReference>
<dbReference type="GO" id="GO:0005758">
    <property type="term" value="C:mitochondrial intermembrane space"/>
    <property type="evidence" value="ECO:0007669"/>
    <property type="project" value="UniProtKB-SubCell"/>
</dbReference>
<keyword evidence="11" id="KW-0496">Mitochondrion</keyword>
<feature type="disulfide bond" evidence="16">
    <location>
        <begin position="63"/>
        <end position="73"/>
    </location>
</feature>
<evidence type="ECO:0000313" key="18">
    <source>
        <dbReference type="EMBL" id="GAO48316.1"/>
    </source>
</evidence>
<keyword evidence="19" id="KW-1185">Reference proteome</keyword>
<protein>
    <recommendedName>
        <fullName evidence="6">NADH dehydrogenase [ubiquinone] iron-sulfur protein 5</fullName>
    </recommendedName>
    <alternativeName>
        <fullName evidence="14">Complex I-15 kDa</fullName>
    </alternativeName>
    <alternativeName>
        <fullName evidence="15">NADH-ubiquinone oxidoreductase 15 kDa subunit</fullName>
    </alternativeName>
</protein>
<evidence type="ECO:0000256" key="11">
    <source>
        <dbReference type="ARBA" id="ARBA00023128"/>
    </source>
</evidence>
<feature type="region of interest" description="Disordered" evidence="17">
    <location>
        <begin position="135"/>
        <end position="154"/>
    </location>
</feature>
<evidence type="ECO:0000256" key="2">
    <source>
        <dbReference type="ARBA" id="ARBA00004569"/>
    </source>
</evidence>
<evidence type="ECO:0000256" key="10">
    <source>
        <dbReference type="ARBA" id="ARBA00022982"/>
    </source>
</evidence>
<organism evidence="18 19">
    <name type="scientific">Saitoella complicata (strain BCRC 22490 / CBS 7301 / JCM 7358 / NBRC 10748 / NRRL Y-17804)</name>
    <dbReference type="NCBI Taxonomy" id="698492"/>
    <lineage>
        <taxon>Eukaryota</taxon>
        <taxon>Fungi</taxon>
        <taxon>Dikarya</taxon>
        <taxon>Ascomycota</taxon>
        <taxon>Taphrinomycotina</taxon>
        <taxon>Taphrinomycotina incertae sedis</taxon>
        <taxon>Saitoella</taxon>
    </lineage>
</organism>
<sequence>MGRGVLRLRVCQALRNRTTRLPCAADGSLQKHTHSHTPAMASGYGMNGGRSRCFPFWQDYLACNAQSEKAGECALPLQDYMECLHHTKEKARVRMISSELARREALGDKIDGISIEDLDKATTTNVPRLNILQGKNEATGAPEEATTGGSGLSN</sequence>
<dbReference type="EMBL" id="BACD03000014">
    <property type="protein sequence ID" value="GAO48316.1"/>
    <property type="molecule type" value="Genomic_DNA"/>
</dbReference>
<evidence type="ECO:0000256" key="4">
    <source>
        <dbReference type="ARBA" id="ARBA00007372"/>
    </source>
</evidence>
<dbReference type="CDD" id="cd24141">
    <property type="entry name" value="NDUFS5-like"/>
    <property type="match status" value="1"/>
</dbReference>
<reference evidence="18 19" key="2">
    <citation type="journal article" date="2014" name="J. Gen. Appl. Microbiol.">
        <title>The early diverging ascomycetous budding yeast Saitoella complicata has three histone deacetylases belonging to the Clr6, Hos2, and Rpd3 lineages.</title>
        <authorList>
            <person name="Nishida H."/>
            <person name="Matsumoto T."/>
            <person name="Kondo S."/>
            <person name="Hamamoto M."/>
            <person name="Yoshikawa H."/>
        </authorList>
    </citation>
    <scope>NUCLEOTIDE SEQUENCE [LARGE SCALE GENOMIC DNA]</scope>
    <source>
        <strain evidence="18 19">NRRL Y-17804</strain>
    </source>
</reference>
<evidence type="ECO:0000256" key="17">
    <source>
        <dbReference type="SAM" id="MobiDB-lite"/>
    </source>
</evidence>
<evidence type="ECO:0000256" key="1">
    <source>
        <dbReference type="ARBA" id="ARBA00003195"/>
    </source>
</evidence>
<reference evidence="18 19" key="1">
    <citation type="journal article" date="2011" name="J. Gen. Appl. Microbiol.">
        <title>Draft genome sequencing of the enigmatic yeast Saitoella complicata.</title>
        <authorList>
            <person name="Nishida H."/>
            <person name="Hamamoto M."/>
            <person name="Sugiyama J."/>
        </authorList>
    </citation>
    <scope>NUCLEOTIDE SEQUENCE [LARGE SCALE GENOMIC DNA]</scope>
    <source>
        <strain evidence="18 19">NRRL Y-17804</strain>
    </source>
</reference>
<evidence type="ECO:0000256" key="14">
    <source>
        <dbReference type="ARBA" id="ARBA00031222"/>
    </source>
</evidence>
<comment type="function">
    <text evidence="1">Accessory subunit of the mitochondrial membrane respiratory chain NADH dehydrogenase (Complex I), that is believed not to be involved in catalysis. Complex I functions in the transfer of electrons from NADH to the respiratory chain. The immediate electron acceptor for the enzyme is believed to be ubiquinone.</text>
</comment>
<evidence type="ECO:0000256" key="8">
    <source>
        <dbReference type="ARBA" id="ARBA00022660"/>
    </source>
</evidence>
<keyword evidence="10" id="KW-0249">Electron transport</keyword>
<dbReference type="GO" id="GO:0032981">
    <property type="term" value="P:mitochondrial respiratory chain complex I assembly"/>
    <property type="evidence" value="ECO:0007669"/>
    <property type="project" value="TreeGrafter"/>
</dbReference>
<dbReference type="AlphaFoldDB" id="A0A0E9NF21"/>
<evidence type="ECO:0000256" key="3">
    <source>
        <dbReference type="ARBA" id="ARBA00004637"/>
    </source>
</evidence>
<evidence type="ECO:0000313" key="19">
    <source>
        <dbReference type="Proteomes" id="UP000033140"/>
    </source>
</evidence>
<reference evidence="18 19" key="3">
    <citation type="journal article" date="2015" name="Genome Announc.">
        <title>Draft Genome Sequence of the Archiascomycetous Yeast Saitoella complicata.</title>
        <authorList>
            <person name="Yamauchi K."/>
            <person name="Kondo S."/>
            <person name="Hamamoto M."/>
            <person name="Takahashi Y."/>
            <person name="Ogura Y."/>
            <person name="Hayashi T."/>
            <person name="Nishida H."/>
        </authorList>
    </citation>
    <scope>NUCLEOTIDE SEQUENCE [LARGE SCALE GENOMIC DNA]</scope>
    <source>
        <strain evidence="18 19">NRRL Y-17804</strain>
    </source>
</reference>
<gene>
    <name evidence="18" type="ORF">G7K_2493-t1</name>
</gene>
<keyword evidence="9" id="KW-0999">Mitochondrion inner membrane</keyword>
<evidence type="ECO:0000256" key="13">
    <source>
        <dbReference type="ARBA" id="ARBA00023157"/>
    </source>
</evidence>
<evidence type="ECO:0000256" key="7">
    <source>
        <dbReference type="ARBA" id="ARBA00022448"/>
    </source>
</evidence>
<evidence type="ECO:0000256" key="9">
    <source>
        <dbReference type="ARBA" id="ARBA00022792"/>
    </source>
</evidence>
<dbReference type="Proteomes" id="UP000033140">
    <property type="component" value="Unassembled WGS sequence"/>
</dbReference>
<keyword evidence="7" id="KW-0813">Transport</keyword>
<comment type="subcellular location">
    <subcellularLocation>
        <location evidence="3">Mitochondrion inner membrane</location>
        <topology evidence="3">Peripheral membrane protein</topology>
    </subcellularLocation>
    <subcellularLocation>
        <location evidence="2">Mitochondrion intermembrane space</location>
    </subcellularLocation>
</comment>
<evidence type="ECO:0000256" key="15">
    <source>
        <dbReference type="ARBA" id="ARBA00032739"/>
    </source>
</evidence>
<comment type="similarity">
    <text evidence="4">Belongs to the complex I NDUFS5 subunit family.</text>
</comment>
<evidence type="ECO:0000256" key="12">
    <source>
        <dbReference type="ARBA" id="ARBA00023136"/>
    </source>
</evidence>
<dbReference type="GO" id="GO:0005743">
    <property type="term" value="C:mitochondrial inner membrane"/>
    <property type="evidence" value="ECO:0007669"/>
    <property type="project" value="UniProtKB-SubCell"/>
</dbReference>
<name>A0A0E9NF21_SAICN</name>
<evidence type="ECO:0000256" key="5">
    <source>
        <dbReference type="ARBA" id="ARBA00011261"/>
    </source>
</evidence>